<proteinExistence type="predicted"/>
<evidence type="ECO:0000313" key="2">
    <source>
        <dbReference type="Proteomes" id="UP000038040"/>
    </source>
</evidence>
<organism evidence="2 4">
    <name type="scientific">Dracunculus medinensis</name>
    <name type="common">Guinea worm</name>
    <dbReference type="NCBI Taxonomy" id="318479"/>
    <lineage>
        <taxon>Eukaryota</taxon>
        <taxon>Metazoa</taxon>
        <taxon>Ecdysozoa</taxon>
        <taxon>Nematoda</taxon>
        <taxon>Chromadorea</taxon>
        <taxon>Rhabditida</taxon>
        <taxon>Spirurina</taxon>
        <taxon>Dracunculoidea</taxon>
        <taxon>Dracunculidae</taxon>
        <taxon>Dracunculus</taxon>
    </lineage>
</organism>
<reference evidence="4" key="1">
    <citation type="submission" date="2017-02" db="UniProtKB">
        <authorList>
            <consortium name="WormBaseParasite"/>
        </authorList>
    </citation>
    <scope>IDENTIFICATION</scope>
</reference>
<dbReference type="AlphaFoldDB" id="A0A0N4ULI1"/>
<protein>
    <submittedName>
        <fullName evidence="1 4">Uncharacterized protein</fullName>
    </submittedName>
</protein>
<evidence type="ECO:0000313" key="1">
    <source>
        <dbReference type="EMBL" id="VDN52598.1"/>
    </source>
</evidence>
<keyword evidence="3" id="KW-1185">Reference proteome</keyword>
<reference evidence="1 3" key="2">
    <citation type="submission" date="2018-11" db="EMBL/GenBank/DDBJ databases">
        <authorList>
            <consortium name="Pathogen Informatics"/>
        </authorList>
    </citation>
    <scope>NUCLEOTIDE SEQUENCE [LARGE SCALE GENOMIC DNA]</scope>
</reference>
<accession>A0A0N4ULI1</accession>
<evidence type="ECO:0000313" key="4">
    <source>
        <dbReference type="WBParaSite" id="DME_0000865601-mRNA-1"/>
    </source>
</evidence>
<sequence length="71" mass="8200">MSTVHEKKFLPFHSMFVLYCDVKKHFIEYSHCIIASQTGALNFETTIRGNRQAVQIGLETTVIKYYEGCPE</sequence>
<evidence type="ECO:0000313" key="3">
    <source>
        <dbReference type="Proteomes" id="UP000274756"/>
    </source>
</evidence>
<dbReference type="WBParaSite" id="DME_0000865601-mRNA-1">
    <property type="protein sequence ID" value="DME_0000865601-mRNA-1"/>
    <property type="gene ID" value="DME_0000865601"/>
</dbReference>
<dbReference type="Proteomes" id="UP000038040">
    <property type="component" value="Unplaced"/>
</dbReference>
<dbReference type="Proteomes" id="UP000274756">
    <property type="component" value="Unassembled WGS sequence"/>
</dbReference>
<name>A0A0N4ULI1_DRAME</name>
<gene>
    <name evidence="1" type="ORF">DME_LOCUS2571</name>
</gene>
<dbReference type="EMBL" id="UYYG01000068">
    <property type="protein sequence ID" value="VDN52598.1"/>
    <property type="molecule type" value="Genomic_DNA"/>
</dbReference>